<reference evidence="5 6" key="1">
    <citation type="submission" date="2019-10" db="EMBL/GenBank/DDBJ databases">
        <authorList>
            <person name="Dong K."/>
        </authorList>
    </citation>
    <scope>NUCLEOTIDE SEQUENCE [LARGE SCALE GENOMIC DNA]</scope>
    <source>
        <strain evidence="5 6">DSM 28960</strain>
    </source>
</reference>
<proteinExistence type="predicted"/>
<keyword evidence="3" id="KW-0378">Hydrolase</keyword>
<evidence type="ECO:0000313" key="5">
    <source>
        <dbReference type="EMBL" id="MQW40528.1"/>
    </source>
</evidence>
<evidence type="ECO:0000256" key="2">
    <source>
        <dbReference type="ARBA" id="ARBA00022722"/>
    </source>
</evidence>
<dbReference type="Proteomes" id="UP000439550">
    <property type="component" value="Unassembled WGS sequence"/>
</dbReference>
<evidence type="ECO:0000313" key="6">
    <source>
        <dbReference type="Proteomes" id="UP000439550"/>
    </source>
</evidence>
<comment type="caution">
    <text evidence="5">The sequence shown here is derived from an EMBL/GenBank/DDBJ whole genome shotgun (WGS) entry which is preliminary data.</text>
</comment>
<dbReference type="GO" id="GO:0016788">
    <property type="term" value="F:hydrolase activity, acting on ester bonds"/>
    <property type="evidence" value="ECO:0007669"/>
    <property type="project" value="InterPro"/>
</dbReference>
<feature type="domain" description="VRR-NUC" evidence="4">
    <location>
        <begin position="23"/>
        <end position="116"/>
    </location>
</feature>
<sequence>MFSLLRNLKERWRVQEEKSTSSLTEHDIQNNVRMALAKEGIMCFRVNVGKVKLRDGRWFETGVPKGFCDLFGFRKDGQIFFIEVKNKNGKPRYEQVKFINLVKSKGALAGIARSVEDAMKIING</sequence>
<evidence type="ECO:0000259" key="4">
    <source>
        <dbReference type="SMART" id="SM00990"/>
    </source>
</evidence>
<keyword evidence="2" id="KW-0540">Nuclease</keyword>
<dbReference type="Gene3D" id="3.40.1350.10">
    <property type="match status" value="1"/>
</dbReference>
<evidence type="ECO:0000256" key="3">
    <source>
        <dbReference type="ARBA" id="ARBA00022801"/>
    </source>
</evidence>
<accession>A0A7X1Z9X3</accession>
<dbReference type="OrthoDB" id="1697409at2"/>
<dbReference type="InterPro" id="IPR014883">
    <property type="entry name" value="VRR_NUC"/>
</dbReference>
<dbReference type="EMBL" id="WITJ01000022">
    <property type="protein sequence ID" value="MQW40528.1"/>
    <property type="molecule type" value="Genomic_DNA"/>
</dbReference>
<dbReference type="GO" id="GO:0004518">
    <property type="term" value="F:nuclease activity"/>
    <property type="evidence" value="ECO:0007669"/>
    <property type="project" value="UniProtKB-KW"/>
</dbReference>
<dbReference type="AlphaFoldDB" id="A0A7X1Z9X3"/>
<dbReference type="SMART" id="SM00990">
    <property type="entry name" value="VRR_NUC"/>
    <property type="match status" value="1"/>
</dbReference>
<dbReference type="InterPro" id="IPR011856">
    <property type="entry name" value="tRNA_endonuc-like_dom_sf"/>
</dbReference>
<dbReference type="Pfam" id="PF08774">
    <property type="entry name" value="VRR_NUC"/>
    <property type="match status" value="1"/>
</dbReference>
<protein>
    <submittedName>
        <fullName evidence="5">VRR-NUC domain-containing protein</fullName>
    </submittedName>
</protein>
<dbReference type="GO" id="GO:0003676">
    <property type="term" value="F:nucleic acid binding"/>
    <property type="evidence" value="ECO:0007669"/>
    <property type="project" value="InterPro"/>
</dbReference>
<evidence type="ECO:0000256" key="1">
    <source>
        <dbReference type="ARBA" id="ARBA00001946"/>
    </source>
</evidence>
<comment type="cofactor">
    <cofactor evidence="1">
        <name>Mg(2+)</name>
        <dbReference type="ChEBI" id="CHEBI:18420"/>
    </cofactor>
</comment>
<name>A0A7X1Z9X3_9LACT</name>
<gene>
    <name evidence="5" type="ORF">GHI93_11415</name>
</gene>
<organism evidence="5 6">
    <name type="scientific">Lactococcus hircilactis</name>
    <dbReference type="NCBI Taxonomy" id="1494462"/>
    <lineage>
        <taxon>Bacteria</taxon>
        <taxon>Bacillati</taxon>
        <taxon>Bacillota</taxon>
        <taxon>Bacilli</taxon>
        <taxon>Lactobacillales</taxon>
        <taxon>Streptococcaceae</taxon>
        <taxon>Lactococcus</taxon>
    </lineage>
</organism>
<keyword evidence="6" id="KW-1185">Reference proteome</keyword>